<name>A0A813QTL6_ADIRI</name>
<dbReference type="EC" id="3.1.3.25" evidence="5"/>
<dbReference type="CDD" id="cd01639">
    <property type="entry name" value="IMPase"/>
    <property type="match status" value="1"/>
</dbReference>
<evidence type="ECO:0000313" key="12">
    <source>
        <dbReference type="EMBL" id="CAF0772760.1"/>
    </source>
</evidence>
<sequence length="704" mass="78008">MSTLVLNRAHSASARTIRRASTNNQASPPKQRPTTSAGVRRSSTINQTSHFSQRPTSSTGLVRSHTNVYSSDEGTPLDFLPPFESTESARKRRSLRRSTTKNCPSSRETLTLRELTDLLQSAAEEEPYICKIRCFSVLRKLVETIDIRKTPLDWKLLYELQKWENNIIQKNACGEARFSRLMDVLVPQYISEAESIDLKETDAQKLSIHRSSLSGKRSTNSVNVVLGTMHSINAILIETQSTGDRMLRSNISIILTKQTTTTITTTMTEQEIDVYYKAVLDLVSLAGKVVNEGFSITKHVETKSGAADLVTEFDQRVEEILIKSLRETFPTHKFIGEESAAAGAKTVFGDDPTWIIDPIDGTTNFVHGFPFVAISIALAIKKEVVIGVIYNPVLDKLYSAVRGKGAFRNGRPIKCSGQKDLALSQVAGEYGSSREPHIIDAKCQNMRVIIEKVHSIRAVGSAAMNLCMVAEGSCDAYFEYGIHIWDYAAGDLIAREAGAYTSDPSGGPLNLLHRCILCTATKELAQQITPLLTHMKINSLLFVAICASAFFSAIHGATDAECKQQSNKDCDACLKLSDCGFCKSSKACFKYNVVDQITGNCSSDDLQVGTCIGNFKGWIIAIIVVAVVVLIAVAIGVWCLCRKCKKRRIRKEERRQEIDDQRMEERRAAAEVRTAERNRVADEIRMKYGILKANDNGTDYTRMN</sequence>
<feature type="binding site" evidence="9">
    <location>
        <position position="360"/>
    </location>
    <ligand>
        <name>Mg(2+)</name>
        <dbReference type="ChEBI" id="CHEBI:18420"/>
        <label>1</label>
        <note>catalytic</note>
    </ligand>
</feature>
<dbReference type="SUPFAM" id="SSF56655">
    <property type="entry name" value="Carbohydrate phosphatase"/>
    <property type="match status" value="1"/>
</dbReference>
<evidence type="ECO:0000256" key="7">
    <source>
        <dbReference type="ARBA" id="ARBA00022801"/>
    </source>
</evidence>
<dbReference type="Gene3D" id="3.30.540.10">
    <property type="entry name" value="Fructose-1,6-Bisphosphatase, subunit A, domain 1"/>
    <property type="match status" value="1"/>
</dbReference>
<dbReference type="PROSITE" id="PS00630">
    <property type="entry name" value="IMP_2"/>
    <property type="match status" value="1"/>
</dbReference>
<keyword evidence="8 9" id="KW-0460">Magnesium</keyword>
<dbReference type="Proteomes" id="UP000663852">
    <property type="component" value="Unassembled WGS sequence"/>
</dbReference>
<evidence type="ECO:0000256" key="2">
    <source>
        <dbReference type="ARBA" id="ARBA00001946"/>
    </source>
</evidence>
<comment type="pathway">
    <text evidence="3">Polyol metabolism; myo-inositol biosynthesis; myo-inositol from D-glucose 6-phosphate: step 2/2.</text>
</comment>
<dbReference type="EMBL" id="CAJNOJ010000008">
    <property type="protein sequence ID" value="CAF0772760.1"/>
    <property type="molecule type" value="Genomic_DNA"/>
</dbReference>
<comment type="caution">
    <text evidence="12">The sequence shown here is derived from an EMBL/GenBank/DDBJ whole genome shotgun (WGS) entry which is preliminary data.</text>
</comment>
<dbReference type="GO" id="GO:0046872">
    <property type="term" value="F:metal ion binding"/>
    <property type="evidence" value="ECO:0007669"/>
    <property type="project" value="UniProtKB-KW"/>
</dbReference>
<dbReference type="Pfam" id="PF00459">
    <property type="entry name" value="Inositol_P"/>
    <property type="match status" value="1"/>
</dbReference>
<feature type="binding site" evidence="9">
    <location>
        <position position="337"/>
    </location>
    <ligand>
        <name>Mg(2+)</name>
        <dbReference type="ChEBI" id="CHEBI:18420"/>
        <label>1</label>
        <note>catalytic</note>
    </ligand>
</feature>
<dbReference type="InterPro" id="IPR020583">
    <property type="entry name" value="Inositol_monoP_metal-BS"/>
</dbReference>
<keyword evidence="11" id="KW-1133">Transmembrane helix</keyword>
<evidence type="ECO:0000256" key="10">
    <source>
        <dbReference type="SAM" id="MobiDB-lite"/>
    </source>
</evidence>
<dbReference type="PROSITE" id="PS00629">
    <property type="entry name" value="IMP_1"/>
    <property type="match status" value="1"/>
</dbReference>
<feature type="binding site" evidence="9">
    <location>
        <position position="359"/>
    </location>
    <ligand>
        <name>Mg(2+)</name>
        <dbReference type="ChEBI" id="CHEBI:18420"/>
        <label>1</label>
        <note>catalytic</note>
    </ligand>
</feature>
<evidence type="ECO:0000256" key="4">
    <source>
        <dbReference type="ARBA" id="ARBA00009759"/>
    </source>
</evidence>
<feature type="compositionally biased region" description="Basic residues" evidence="10">
    <location>
        <begin position="90"/>
        <end position="99"/>
    </location>
</feature>
<dbReference type="OrthoDB" id="10254945at2759"/>
<dbReference type="InterPro" id="IPR000760">
    <property type="entry name" value="Inositol_monophosphatase-like"/>
</dbReference>
<dbReference type="InterPro" id="IPR033942">
    <property type="entry name" value="IMPase"/>
</dbReference>
<organism evidence="12 13">
    <name type="scientific">Adineta ricciae</name>
    <name type="common">Rotifer</name>
    <dbReference type="NCBI Taxonomy" id="249248"/>
    <lineage>
        <taxon>Eukaryota</taxon>
        <taxon>Metazoa</taxon>
        <taxon>Spiralia</taxon>
        <taxon>Gnathifera</taxon>
        <taxon>Rotifera</taxon>
        <taxon>Eurotatoria</taxon>
        <taxon>Bdelloidea</taxon>
        <taxon>Adinetida</taxon>
        <taxon>Adinetidae</taxon>
        <taxon>Adineta</taxon>
    </lineage>
</organism>
<keyword evidence="11" id="KW-0472">Membrane</keyword>
<feature type="transmembrane region" description="Helical" evidence="11">
    <location>
        <begin position="618"/>
        <end position="641"/>
    </location>
</feature>
<feature type="binding site" evidence="9">
    <location>
        <position position="486"/>
    </location>
    <ligand>
        <name>Mg(2+)</name>
        <dbReference type="ChEBI" id="CHEBI:18420"/>
        <label>1</label>
        <note>catalytic</note>
    </ligand>
</feature>
<feature type="compositionally biased region" description="Polar residues" evidence="10">
    <location>
        <begin position="19"/>
        <end position="73"/>
    </location>
</feature>
<evidence type="ECO:0000313" key="13">
    <source>
        <dbReference type="Proteomes" id="UP000663852"/>
    </source>
</evidence>
<protein>
    <recommendedName>
        <fullName evidence="5">inositol-phosphate phosphatase</fullName>
        <ecNumber evidence="5">3.1.3.25</ecNumber>
    </recommendedName>
</protein>
<proteinExistence type="inferred from homology"/>
<evidence type="ECO:0000256" key="5">
    <source>
        <dbReference type="ARBA" id="ARBA00013106"/>
    </source>
</evidence>
<evidence type="ECO:0000256" key="8">
    <source>
        <dbReference type="ARBA" id="ARBA00022842"/>
    </source>
</evidence>
<feature type="region of interest" description="Disordered" evidence="10">
    <location>
        <begin position="1"/>
        <end position="105"/>
    </location>
</feature>
<dbReference type="GO" id="GO:0046854">
    <property type="term" value="P:phosphatidylinositol phosphate biosynthetic process"/>
    <property type="evidence" value="ECO:0007669"/>
    <property type="project" value="InterPro"/>
</dbReference>
<dbReference type="GO" id="GO:0006021">
    <property type="term" value="P:inositol biosynthetic process"/>
    <property type="evidence" value="ECO:0007669"/>
    <property type="project" value="UniProtKB-UniPathway"/>
</dbReference>
<evidence type="ECO:0000256" key="3">
    <source>
        <dbReference type="ARBA" id="ARBA00005152"/>
    </source>
</evidence>
<evidence type="ECO:0000256" key="11">
    <source>
        <dbReference type="SAM" id="Phobius"/>
    </source>
</evidence>
<dbReference type="FunFam" id="3.30.540.10:FF:000004">
    <property type="entry name" value="Inositol-1-monophosphatase"/>
    <property type="match status" value="1"/>
</dbReference>
<comment type="catalytic activity">
    <reaction evidence="1">
        <text>a myo-inositol phosphate + H2O = myo-inositol + phosphate</text>
        <dbReference type="Rhea" id="RHEA:24056"/>
        <dbReference type="ChEBI" id="CHEBI:15377"/>
        <dbReference type="ChEBI" id="CHEBI:17268"/>
        <dbReference type="ChEBI" id="CHEBI:43474"/>
        <dbReference type="ChEBI" id="CHEBI:84139"/>
        <dbReference type="EC" id="3.1.3.25"/>
    </reaction>
</comment>
<dbReference type="UniPathway" id="UPA00823">
    <property type="reaction ID" value="UER00788"/>
</dbReference>
<evidence type="ECO:0000256" key="9">
    <source>
        <dbReference type="PIRSR" id="PIRSR600760-2"/>
    </source>
</evidence>
<keyword evidence="11" id="KW-0812">Transmembrane</keyword>
<dbReference type="InterPro" id="IPR020552">
    <property type="entry name" value="Inositol_monoPase_Li-sen"/>
</dbReference>
<dbReference type="GO" id="GO:0008934">
    <property type="term" value="F:inositol monophosphate 1-phosphatase activity"/>
    <property type="evidence" value="ECO:0007669"/>
    <property type="project" value="InterPro"/>
</dbReference>
<dbReference type="FunFam" id="3.40.190.80:FF:000002">
    <property type="entry name" value="Inositol-1-monophosphatase"/>
    <property type="match status" value="1"/>
</dbReference>
<keyword evidence="7" id="KW-0378">Hydrolase</keyword>
<gene>
    <name evidence="12" type="ORF">EDS130_LOCUS3405</name>
</gene>
<dbReference type="PRINTS" id="PR00377">
    <property type="entry name" value="IMPHPHTASES"/>
</dbReference>
<evidence type="ECO:0000256" key="6">
    <source>
        <dbReference type="ARBA" id="ARBA00022723"/>
    </source>
</evidence>
<comment type="cofactor">
    <cofactor evidence="2 9">
        <name>Mg(2+)</name>
        <dbReference type="ChEBI" id="CHEBI:18420"/>
    </cofactor>
</comment>
<keyword evidence="6 9" id="KW-0479">Metal-binding</keyword>
<reference evidence="12" key="1">
    <citation type="submission" date="2021-02" db="EMBL/GenBank/DDBJ databases">
        <authorList>
            <person name="Nowell W R."/>
        </authorList>
    </citation>
    <scope>NUCLEOTIDE SEQUENCE</scope>
</reference>
<dbReference type="PANTHER" id="PTHR20854">
    <property type="entry name" value="INOSITOL MONOPHOSPHATASE"/>
    <property type="match status" value="1"/>
</dbReference>
<dbReference type="PRINTS" id="PR00378">
    <property type="entry name" value="LIIMPHPHTASE"/>
</dbReference>
<accession>A0A813QTL6</accession>
<evidence type="ECO:0000256" key="1">
    <source>
        <dbReference type="ARBA" id="ARBA00001033"/>
    </source>
</evidence>
<feature type="binding site" evidence="9">
    <location>
        <position position="357"/>
    </location>
    <ligand>
        <name>Mg(2+)</name>
        <dbReference type="ChEBI" id="CHEBI:18420"/>
        <label>1</label>
        <note>catalytic</note>
    </ligand>
</feature>
<dbReference type="Gene3D" id="3.40.190.80">
    <property type="match status" value="1"/>
</dbReference>
<comment type="similarity">
    <text evidence="4">Belongs to the inositol monophosphatase superfamily.</text>
</comment>
<dbReference type="GO" id="GO:0007165">
    <property type="term" value="P:signal transduction"/>
    <property type="evidence" value="ECO:0007669"/>
    <property type="project" value="TreeGrafter"/>
</dbReference>
<dbReference type="AlphaFoldDB" id="A0A813QTL6"/>
<dbReference type="PANTHER" id="PTHR20854:SF4">
    <property type="entry name" value="INOSITOL-1-MONOPHOSPHATASE-RELATED"/>
    <property type="match status" value="1"/>
</dbReference>
<dbReference type="InterPro" id="IPR020550">
    <property type="entry name" value="Inositol_monophosphatase_CS"/>
</dbReference>